<keyword evidence="3" id="KW-1185">Reference proteome</keyword>
<keyword evidence="1" id="KW-0732">Signal</keyword>
<gene>
    <name evidence="2" type="ORF">TSA66_20350</name>
</gene>
<evidence type="ECO:0000256" key="1">
    <source>
        <dbReference type="SAM" id="SignalP"/>
    </source>
</evidence>
<dbReference type="STRING" id="709839.TSA66_20350"/>
<evidence type="ECO:0008006" key="4">
    <source>
        <dbReference type="Google" id="ProtNLM"/>
    </source>
</evidence>
<sequence length="394" mass="43038">MHRRELLKRLGVLQLASLSGQLLAAPSAPAKLLLVFLRGGYDAASLLIPTSSDFYYDSRPKIAIPRPSNDLNSAIALSGDWGLHPVLRDSIYPLFTQRQVTFIPFAGTDNLSRSHFETQDSMELGQGGGGHRDFRSGFLNRLAGVLNNASPMSFTDQLPLVFQGPAQVPNTALRSIGKPALDMRQSNLIASMYKNTPIGRQVEEGFSMRNEVAREMAGEMEAANRNAINAKGFEVEARRVARLMRDKYSLGFIDVGGWDTHVGQGAATGYLAGRFDELGRGLAALAQEMGPEWRNTVVVVVSEFGRTFRENGNRGTDHGHGTVFWILGGSVNGGRIAGEQVRVDAASLFQNRDYPVLNEYRAVLAGLFERVYGLSPSQLEQIFPGAKARQLGIV</sequence>
<feature type="signal peptide" evidence="1">
    <location>
        <begin position="1"/>
        <end position="24"/>
    </location>
</feature>
<dbReference type="OrthoDB" id="9779968at2"/>
<dbReference type="RefSeq" id="WP_040041324.1">
    <property type="nucleotide sequence ID" value="NZ_JWJG01000028.1"/>
</dbReference>
<dbReference type="PANTHER" id="PTHR43737">
    <property type="entry name" value="BLL7424 PROTEIN"/>
    <property type="match status" value="1"/>
</dbReference>
<evidence type="ECO:0000313" key="2">
    <source>
        <dbReference type="EMBL" id="KIF82647.1"/>
    </source>
</evidence>
<evidence type="ECO:0000313" key="3">
    <source>
        <dbReference type="Proteomes" id="UP000031572"/>
    </source>
</evidence>
<dbReference type="EMBL" id="JWJG01000028">
    <property type="protein sequence ID" value="KIF82647.1"/>
    <property type="molecule type" value="Genomic_DNA"/>
</dbReference>
<reference evidence="2 3" key="1">
    <citation type="submission" date="2014-12" db="EMBL/GenBank/DDBJ databases">
        <title>Denitrispirillum autotrophicum gen. nov., sp. nov., Denitrifying, Facultatively Autotrophic Bacteria Isolated from Rice Paddy Soil.</title>
        <authorList>
            <person name="Ishii S."/>
            <person name="Ashida N."/>
            <person name="Ohno H."/>
            <person name="Otsuka S."/>
            <person name="Yokota A."/>
            <person name="Senoo K."/>
        </authorList>
    </citation>
    <scope>NUCLEOTIDE SEQUENCE [LARGE SCALE GENOMIC DNA]</scope>
    <source>
        <strain evidence="2 3">TSA66</strain>
    </source>
</reference>
<proteinExistence type="predicted"/>
<dbReference type="AlphaFoldDB" id="A0A0C1YPX3"/>
<dbReference type="Pfam" id="PF07394">
    <property type="entry name" value="DUF1501"/>
    <property type="match status" value="1"/>
</dbReference>
<protein>
    <recommendedName>
        <fullName evidence="4">DUF1501 domain-containing protein</fullName>
    </recommendedName>
</protein>
<dbReference type="InterPro" id="IPR010869">
    <property type="entry name" value="DUF1501"/>
</dbReference>
<accession>A0A0C1YPX3</accession>
<organism evidence="2 3">
    <name type="scientific">Noviherbaspirillum autotrophicum</name>
    <dbReference type="NCBI Taxonomy" id="709839"/>
    <lineage>
        <taxon>Bacteria</taxon>
        <taxon>Pseudomonadati</taxon>
        <taxon>Pseudomonadota</taxon>
        <taxon>Betaproteobacteria</taxon>
        <taxon>Burkholderiales</taxon>
        <taxon>Oxalobacteraceae</taxon>
        <taxon>Noviherbaspirillum</taxon>
    </lineage>
</organism>
<name>A0A0C1YPX3_9BURK</name>
<comment type="caution">
    <text evidence="2">The sequence shown here is derived from an EMBL/GenBank/DDBJ whole genome shotgun (WGS) entry which is preliminary data.</text>
</comment>
<feature type="chain" id="PRO_5002143271" description="DUF1501 domain-containing protein" evidence="1">
    <location>
        <begin position="25"/>
        <end position="394"/>
    </location>
</feature>
<dbReference type="Proteomes" id="UP000031572">
    <property type="component" value="Unassembled WGS sequence"/>
</dbReference>
<dbReference type="PANTHER" id="PTHR43737:SF1">
    <property type="entry name" value="DUF1501 DOMAIN-CONTAINING PROTEIN"/>
    <property type="match status" value="1"/>
</dbReference>